<dbReference type="GO" id="GO:0000166">
    <property type="term" value="F:nucleotide binding"/>
    <property type="evidence" value="ECO:0007669"/>
    <property type="project" value="UniProtKB-KW"/>
</dbReference>
<dbReference type="Pfam" id="PF18052">
    <property type="entry name" value="Rx_N"/>
    <property type="match status" value="1"/>
</dbReference>
<evidence type="ECO:0000256" key="3">
    <source>
        <dbReference type="ARBA" id="ARBA00022821"/>
    </source>
</evidence>
<accession>A0A2G2ZTC4</accession>
<keyword evidence="2" id="KW-0547">Nucleotide-binding</keyword>
<reference evidence="5 6" key="1">
    <citation type="journal article" date="2014" name="Nat. Genet.">
        <title>Genome sequence of the hot pepper provides insights into the evolution of pungency in Capsicum species.</title>
        <authorList>
            <person name="Kim S."/>
            <person name="Park M."/>
            <person name="Yeom S.I."/>
            <person name="Kim Y.M."/>
            <person name="Lee J.M."/>
            <person name="Lee H.A."/>
            <person name="Seo E."/>
            <person name="Choi J."/>
            <person name="Cheong K."/>
            <person name="Kim K.T."/>
            <person name="Jung K."/>
            <person name="Lee G.W."/>
            <person name="Oh S.K."/>
            <person name="Bae C."/>
            <person name="Kim S.B."/>
            <person name="Lee H.Y."/>
            <person name="Kim S.Y."/>
            <person name="Kim M.S."/>
            <person name="Kang B.C."/>
            <person name="Jo Y.D."/>
            <person name="Yang H.B."/>
            <person name="Jeong H.J."/>
            <person name="Kang W.H."/>
            <person name="Kwon J.K."/>
            <person name="Shin C."/>
            <person name="Lim J.Y."/>
            <person name="Park J.H."/>
            <person name="Huh J.H."/>
            <person name="Kim J.S."/>
            <person name="Kim B.D."/>
            <person name="Cohen O."/>
            <person name="Paran I."/>
            <person name="Suh M.C."/>
            <person name="Lee S.B."/>
            <person name="Kim Y.K."/>
            <person name="Shin Y."/>
            <person name="Noh S.J."/>
            <person name="Park J."/>
            <person name="Seo Y.S."/>
            <person name="Kwon S.Y."/>
            <person name="Kim H.A."/>
            <person name="Park J.M."/>
            <person name="Kim H.J."/>
            <person name="Choi S.B."/>
            <person name="Bosland P.W."/>
            <person name="Reeves G."/>
            <person name="Jo S.H."/>
            <person name="Lee B.W."/>
            <person name="Cho H.T."/>
            <person name="Choi H.S."/>
            <person name="Lee M.S."/>
            <person name="Yu Y."/>
            <person name="Do Choi Y."/>
            <person name="Park B.S."/>
            <person name="van Deynze A."/>
            <person name="Ashrafi H."/>
            <person name="Hill T."/>
            <person name="Kim W.T."/>
            <person name="Pai H.S."/>
            <person name="Ahn H.K."/>
            <person name="Yeam I."/>
            <person name="Giovannoni J.J."/>
            <person name="Rose J.K."/>
            <person name="Sorensen I."/>
            <person name="Lee S.J."/>
            <person name="Kim R.W."/>
            <person name="Choi I.Y."/>
            <person name="Choi B.S."/>
            <person name="Lim J.S."/>
            <person name="Lee Y.H."/>
            <person name="Choi D."/>
        </authorList>
    </citation>
    <scope>NUCLEOTIDE SEQUENCE [LARGE SCALE GENOMIC DNA]</scope>
    <source>
        <strain evidence="6">cv. CM334</strain>
    </source>
</reference>
<evidence type="ECO:0000313" key="5">
    <source>
        <dbReference type="EMBL" id="PHT85191.1"/>
    </source>
</evidence>
<evidence type="ECO:0000256" key="1">
    <source>
        <dbReference type="ARBA" id="ARBA00022737"/>
    </source>
</evidence>
<organism evidence="5 6">
    <name type="scientific">Capsicum annuum</name>
    <name type="common">Capsicum pepper</name>
    <dbReference type="NCBI Taxonomy" id="4072"/>
    <lineage>
        <taxon>Eukaryota</taxon>
        <taxon>Viridiplantae</taxon>
        <taxon>Streptophyta</taxon>
        <taxon>Embryophyta</taxon>
        <taxon>Tracheophyta</taxon>
        <taxon>Spermatophyta</taxon>
        <taxon>Magnoliopsida</taxon>
        <taxon>eudicotyledons</taxon>
        <taxon>Gunneridae</taxon>
        <taxon>Pentapetalae</taxon>
        <taxon>asterids</taxon>
        <taxon>lamiids</taxon>
        <taxon>Solanales</taxon>
        <taxon>Solanaceae</taxon>
        <taxon>Solanoideae</taxon>
        <taxon>Capsiceae</taxon>
        <taxon>Capsicum</taxon>
    </lineage>
</organism>
<proteinExistence type="predicted"/>
<dbReference type="InterPro" id="IPR027417">
    <property type="entry name" value="P-loop_NTPase"/>
</dbReference>
<evidence type="ECO:0000259" key="4">
    <source>
        <dbReference type="Pfam" id="PF18052"/>
    </source>
</evidence>
<dbReference type="EMBL" id="AYRZ02000003">
    <property type="protein sequence ID" value="PHT85191.1"/>
    <property type="molecule type" value="Genomic_DNA"/>
</dbReference>
<keyword evidence="3" id="KW-0611">Plant defense</keyword>
<feature type="domain" description="Disease resistance N-terminal" evidence="4">
    <location>
        <begin position="52"/>
        <end position="100"/>
    </location>
</feature>
<dbReference type="Gramene" id="PHT85191">
    <property type="protein sequence ID" value="PHT85191"/>
    <property type="gene ID" value="T459_07297"/>
</dbReference>
<dbReference type="STRING" id="4072.A0A2G2ZTC4"/>
<gene>
    <name evidence="5" type="ORF">T459_07297</name>
</gene>
<protein>
    <recommendedName>
        <fullName evidence="4">Disease resistance N-terminal domain-containing protein</fullName>
    </recommendedName>
</protein>
<keyword evidence="6" id="KW-1185">Reference proteome</keyword>
<keyword evidence="1" id="KW-0677">Repeat</keyword>
<evidence type="ECO:0000256" key="2">
    <source>
        <dbReference type="ARBA" id="ARBA00022741"/>
    </source>
</evidence>
<dbReference type="SUPFAM" id="SSF52540">
    <property type="entry name" value="P-loop containing nucleoside triphosphate hydrolases"/>
    <property type="match status" value="1"/>
</dbReference>
<dbReference type="Proteomes" id="UP000222542">
    <property type="component" value="Unassembled WGS sequence"/>
</dbReference>
<dbReference type="Gene3D" id="1.20.5.4130">
    <property type="match status" value="1"/>
</dbReference>
<dbReference type="GO" id="GO:0006952">
    <property type="term" value="P:defense response"/>
    <property type="evidence" value="ECO:0007669"/>
    <property type="project" value="UniProtKB-KW"/>
</dbReference>
<name>A0A2G2ZTC4_CAPAN</name>
<evidence type="ECO:0000313" key="6">
    <source>
        <dbReference type="Proteomes" id="UP000222542"/>
    </source>
</evidence>
<reference evidence="5 6" key="2">
    <citation type="journal article" date="2017" name="Genome Biol.">
        <title>New reference genome sequences of hot pepper reveal the massive evolution of plant disease-resistance genes by retroduplication.</title>
        <authorList>
            <person name="Kim S."/>
            <person name="Park J."/>
            <person name="Yeom S.I."/>
            <person name="Kim Y.M."/>
            <person name="Seo E."/>
            <person name="Kim K.T."/>
            <person name="Kim M.S."/>
            <person name="Lee J.M."/>
            <person name="Cheong K."/>
            <person name="Shin H.S."/>
            <person name="Kim S.B."/>
            <person name="Han K."/>
            <person name="Lee J."/>
            <person name="Park M."/>
            <person name="Lee H.A."/>
            <person name="Lee H.Y."/>
            <person name="Lee Y."/>
            <person name="Oh S."/>
            <person name="Lee J.H."/>
            <person name="Choi E."/>
            <person name="Choi E."/>
            <person name="Lee S.E."/>
            <person name="Jeon J."/>
            <person name="Kim H."/>
            <person name="Choi G."/>
            <person name="Song H."/>
            <person name="Lee J."/>
            <person name="Lee S.C."/>
            <person name="Kwon J.K."/>
            <person name="Lee H.Y."/>
            <person name="Koo N."/>
            <person name="Hong Y."/>
            <person name="Kim R.W."/>
            <person name="Kang W.H."/>
            <person name="Huh J.H."/>
            <person name="Kang B.C."/>
            <person name="Yang T.J."/>
            <person name="Lee Y.H."/>
            <person name="Bennetzen J.L."/>
            <person name="Choi D."/>
        </authorList>
    </citation>
    <scope>NUCLEOTIDE SEQUENCE [LARGE SCALE GENOMIC DNA]</scope>
    <source>
        <strain evidence="6">cv. CM334</strain>
    </source>
</reference>
<dbReference type="AlphaFoldDB" id="A0A2G2ZTC4"/>
<dbReference type="Gene3D" id="3.40.50.300">
    <property type="entry name" value="P-loop containing nucleotide triphosphate hydrolases"/>
    <property type="match status" value="1"/>
</dbReference>
<comment type="caution">
    <text evidence="5">The sequence shown here is derived from an EMBL/GenBank/DDBJ whole genome shotgun (WGS) entry which is preliminary data.</text>
</comment>
<sequence>MKPCLFLAESAMNTDLRHPGKPLPSNGVLTRSTSRSSVDGVAWCFISHGDDDEVSSIQAILIDAEEQQGSSNLVRDWIKGLKKVFFEADDLLDDAIRRDLDVIAKDKASLNLVERRQQPLLREPYSVQLNLDRETYLFVTEGEVIGRSYDKKKIVDFLLDSEVEENVVSYQLFVLGDNVFEVKMIAEKIVESGGGKKDNYLQLDTVQNELRKMLDGKKYLLVLDDMWNEDPLK</sequence>
<dbReference type="InterPro" id="IPR041118">
    <property type="entry name" value="Rx_N"/>
</dbReference>